<feature type="region of interest" description="Disordered" evidence="1">
    <location>
        <begin position="1"/>
        <end position="33"/>
    </location>
</feature>
<evidence type="ECO:0000313" key="3">
    <source>
        <dbReference type="EMBL" id="NYS25521.1"/>
    </source>
</evidence>
<sequence>MSDQTTGRIPSQDAQALSGGPGGPGNTPGPERSPLELLVEVHTRLVDTISGFEKITEKATPEYRPVAEDFLEMHRRHEAELAAQLASMGHEPQADGSIFGTVNRAVVAVRSWFEDVSDNVMDRVKQGERHLIEAYDAARESRQSIDTNAILMRHSAEIDAMMEKHEA</sequence>
<dbReference type="Proteomes" id="UP000529417">
    <property type="component" value="Unassembled WGS sequence"/>
</dbReference>
<evidence type="ECO:0000313" key="4">
    <source>
        <dbReference type="Proteomes" id="UP000529417"/>
    </source>
</evidence>
<dbReference type="EMBL" id="JACBXS010000021">
    <property type="protein sequence ID" value="NYS25521.1"/>
    <property type="molecule type" value="Genomic_DNA"/>
</dbReference>
<comment type="caution">
    <text evidence="3">The sequence shown here is derived from an EMBL/GenBank/DDBJ whole genome shotgun (WGS) entry which is preliminary data.</text>
</comment>
<gene>
    <name evidence="3" type="ORF">HUK65_11005</name>
</gene>
<dbReference type="RefSeq" id="WP_179906302.1">
    <property type="nucleotide sequence ID" value="NZ_JACBXS010000021.1"/>
</dbReference>
<dbReference type="Gene3D" id="1.20.1260.10">
    <property type="match status" value="1"/>
</dbReference>
<feature type="compositionally biased region" description="Polar residues" evidence="1">
    <location>
        <begin position="1"/>
        <end position="15"/>
    </location>
</feature>
<evidence type="ECO:0000259" key="2">
    <source>
        <dbReference type="Pfam" id="PF09537"/>
    </source>
</evidence>
<keyword evidence="4" id="KW-1185">Reference proteome</keyword>
<evidence type="ECO:0000256" key="1">
    <source>
        <dbReference type="SAM" id="MobiDB-lite"/>
    </source>
</evidence>
<dbReference type="InterPro" id="IPR012347">
    <property type="entry name" value="Ferritin-like"/>
</dbReference>
<dbReference type="InterPro" id="IPR019052">
    <property type="entry name" value="DUF2383"/>
</dbReference>
<reference evidence="3 4" key="1">
    <citation type="journal article" date="2000" name="Arch. Microbiol.">
        <title>Rhodobaca bogoriensis gen. nov. and sp. nov., an alkaliphilic purple nonsulfur bacterium from African Rift Valley soda lakes.</title>
        <authorList>
            <person name="Milford A.D."/>
            <person name="Achenbach L.A."/>
            <person name="Jung D.O."/>
            <person name="Madigan M.T."/>
        </authorList>
    </citation>
    <scope>NUCLEOTIDE SEQUENCE [LARGE SCALE GENOMIC DNA]</scope>
    <source>
        <strain evidence="3 4">2376</strain>
    </source>
</reference>
<protein>
    <submittedName>
        <fullName evidence="3">DUF2383 domain-containing protein</fullName>
    </submittedName>
</protein>
<organism evidence="3 4">
    <name type="scientific">Rhabdonatronobacter sediminivivens</name>
    <dbReference type="NCBI Taxonomy" id="2743469"/>
    <lineage>
        <taxon>Bacteria</taxon>
        <taxon>Pseudomonadati</taxon>
        <taxon>Pseudomonadota</taxon>
        <taxon>Alphaproteobacteria</taxon>
        <taxon>Rhodobacterales</taxon>
        <taxon>Paracoccaceae</taxon>
        <taxon>Rhabdonatronobacter</taxon>
    </lineage>
</organism>
<name>A0A7Z0KZI4_9RHOB</name>
<dbReference type="Pfam" id="PF09537">
    <property type="entry name" value="DUF2383"/>
    <property type="match status" value="1"/>
</dbReference>
<proteinExistence type="predicted"/>
<feature type="domain" description="DUF2383" evidence="2">
    <location>
        <begin position="38"/>
        <end position="139"/>
    </location>
</feature>
<dbReference type="AlphaFoldDB" id="A0A7Z0KZI4"/>
<accession>A0A7Z0KZI4</accession>